<keyword evidence="3" id="KW-1185">Reference proteome</keyword>
<proteinExistence type="predicted"/>
<name>A0ABN2VPE2_9ACTN</name>
<feature type="domain" description="YbaK/aminoacyl-tRNA synthetase-associated" evidence="1">
    <location>
        <begin position="26"/>
        <end position="148"/>
    </location>
</feature>
<dbReference type="InterPro" id="IPR007214">
    <property type="entry name" value="YbaK/aa-tRNA-synth-assoc-dom"/>
</dbReference>
<dbReference type="Pfam" id="PF04073">
    <property type="entry name" value="tRNA_edit"/>
    <property type="match status" value="1"/>
</dbReference>
<accession>A0ABN2VPE2</accession>
<dbReference type="Gene3D" id="3.90.960.10">
    <property type="entry name" value="YbaK/aminoacyl-tRNA synthetase-associated domain"/>
    <property type="match status" value="1"/>
</dbReference>
<sequence length="176" mass="17886">MTEDASTAAPAEVLEARGAVFKLHEHPDRTELGEVCAALGIGVERTVKTLAFVTGDDRLLLAAVPGHARLRYGALARAAGARRAELRPAGAGRLAALGMEPGGVCPVSADSSATVVYDGTIATAGHAQVFCGSGHRDSTIEIAAADLLAAVPGARTADIADIPDVRDSPGTPGQQR</sequence>
<organism evidence="2 3">
    <name type="scientific">Streptomyces albiaxialis</name>
    <dbReference type="NCBI Taxonomy" id="329523"/>
    <lineage>
        <taxon>Bacteria</taxon>
        <taxon>Bacillati</taxon>
        <taxon>Actinomycetota</taxon>
        <taxon>Actinomycetes</taxon>
        <taxon>Kitasatosporales</taxon>
        <taxon>Streptomycetaceae</taxon>
        <taxon>Streptomyces</taxon>
    </lineage>
</organism>
<dbReference type="InterPro" id="IPR036754">
    <property type="entry name" value="YbaK/aa-tRNA-synt-asso_dom_sf"/>
</dbReference>
<evidence type="ECO:0000259" key="1">
    <source>
        <dbReference type="Pfam" id="PF04073"/>
    </source>
</evidence>
<gene>
    <name evidence="2" type="ORF">GCM10009801_14160</name>
</gene>
<reference evidence="2 3" key="1">
    <citation type="journal article" date="2019" name="Int. J. Syst. Evol. Microbiol.">
        <title>The Global Catalogue of Microorganisms (GCM) 10K type strain sequencing project: providing services to taxonomists for standard genome sequencing and annotation.</title>
        <authorList>
            <consortium name="The Broad Institute Genomics Platform"/>
            <consortium name="The Broad Institute Genome Sequencing Center for Infectious Disease"/>
            <person name="Wu L."/>
            <person name="Ma J."/>
        </authorList>
    </citation>
    <scope>NUCLEOTIDE SEQUENCE [LARGE SCALE GENOMIC DNA]</scope>
    <source>
        <strain evidence="2 3">JCM 15478</strain>
    </source>
</reference>
<dbReference type="RefSeq" id="WP_344525157.1">
    <property type="nucleotide sequence ID" value="NZ_BAAAPE010000002.1"/>
</dbReference>
<dbReference type="CDD" id="cd04332">
    <property type="entry name" value="YbaK_like"/>
    <property type="match status" value="1"/>
</dbReference>
<protein>
    <recommendedName>
        <fullName evidence="1">YbaK/aminoacyl-tRNA synthetase-associated domain-containing protein</fullName>
    </recommendedName>
</protein>
<dbReference type="Proteomes" id="UP001500016">
    <property type="component" value="Unassembled WGS sequence"/>
</dbReference>
<comment type="caution">
    <text evidence="2">The sequence shown here is derived from an EMBL/GenBank/DDBJ whole genome shotgun (WGS) entry which is preliminary data.</text>
</comment>
<evidence type="ECO:0000313" key="2">
    <source>
        <dbReference type="EMBL" id="GAA2067112.1"/>
    </source>
</evidence>
<evidence type="ECO:0000313" key="3">
    <source>
        <dbReference type="Proteomes" id="UP001500016"/>
    </source>
</evidence>
<dbReference type="EMBL" id="BAAAPE010000002">
    <property type="protein sequence ID" value="GAA2067112.1"/>
    <property type="molecule type" value="Genomic_DNA"/>
</dbReference>
<dbReference type="SUPFAM" id="SSF55826">
    <property type="entry name" value="YbaK/ProRS associated domain"/>
    <property type="match status" value="1"/>
</dbReference>